<dbReference type="InterPro" id="IPR011992">
    <property type="entry name" value="EF-hand-dom_pair"/>
</dbReference>
<comment type="caution">
    <text evidence="3">The sequence shown here is derived from an EMBL/GenBank/DDBJ whole genome shotgun (WGS) entry which is preliminary data.</text>
</comment>
<feature type="domain" description="EF-hand" evidence="2">
    <location>
        <begin position="15"/>
        <end position="50"/>
    </location>
</feature>
<dbReference type="AlphaFoldDB" id="A0A699ZFS4"/>
<dbReference type="InterPro" id="IPR018247">
    <property type="entry name" value="EF_Hand_1_Ca_BS"/>
</dbReference>
<dbReference type="SMART" id="SM00054">
    <property type="entry name" value="EFh"/>
    <property type="match status" value="3"/>
</dbReference>
<keyword evidence="1" id="KW-0106">Calcium</keyword>
<evidence type="ECO:0000259" key="2">
    <source>
        <dbReference type="PROSITE" id="PS50222"/>
    </source>
</evidence>
<gene>
    <name evidence="3" type="ORF">HaLaN_14372</name>
</gene>
<protein>
    <recommendedName>
        <fullName evidence="2">EF-hand domain-containing protein</fullName>
    </recommendedName>
</protein>
<dbReference type="Proteomes" id="UP000485058">
    <property type="component" value="Unassembled WGS sequence"/>
</dbReference>
<feature type="non-terminal residue" evidence="3">
    <location>
        <position position="1"/>
    </location>
</feature>
<proteinExistence type="predicted"/>
<dbReference type="Gene3D" id="1.10.238.10">
    <property type="entry name" value="EF-hand"/>
    <property type="match status" value="1"/>
</dbReference>
<dbReference type="PROSITE" id="PS50222">
    <property type="entry name" value="EF_HAND_2"/>
    <property type="match status" value="2"/>
</dbReference>
<sequence length="149" mass="16286">MAKDIFTRFMHAVTQMQSKPAAIFNKYDKDRSGWLSQDEVVRLVMEVVPGASALDAAHLRCMLDLDGNQQVTLAEFCAALDDGKAIAAAVRAGRDDTSLMATLTTYLSDNDAVLRQYFLEADATKTGRLEHEEVAALVAQIPGLIPVEQ</sequence>
<dbReference type="SUPFAM" id="SSF47473">
    <property type="entry name" value="EF-hand"/>
    <property type="match status" value="1"/>
</dbReference>
<evidence type="ECO:0000313" key="3">
    <source>
        <dbReference type="EMBL" id="GFH17688.1"/>
    </source>
</evidence>
<keyword evidence="4" id="KW-1185">Reference proteome</keyword>
<dbReference type="Pfam" id="PF13499">
    <property type="entry name" value="EF-hand_7"/>
    <property type="match status" value="1"/>
</dbReference>
<feature type="domain" description="EF-hand" evidence="2">
    <location>
        <begin position="109"/>
        <end position="144"/>
    </location>
</feature>
<evidence type="ECO:0000313" key="4">
    <source>
        <dbReference type="Proteomes" id="UP000485058"/>
    </source>
</evidence>
<evidence type="ECO:0000256" key="1">
    <source>
        <dbReference type="ARBA" id="ARBA00022837"/>
    </source>
</evidence>
<reference evidence="3 4" key="1">
    <citation type="submission" date="2020-02" db="EMBL/GenBank/DDBJ databases">
        <title>Draft genome sequence of Haematococcus lacustris strain NIES-144.</title>
        <authorList>
            <person name="Morimoto D."/>
            <person name="Nakagawa S."/>
            <person name="Yoshida T."/>
            <person name="Sawayama S."/>
        </authorList>
    </citation>
    <scope>NUCLEOTIDE SEQUENCE [LARGE SCALE GENOMIC DNA]</scope>
    <source>
        <strain evidence="3 4">NIES-144</strain>
    </source>
</reference>
<dbReference type="EMBL" id="BLLF01001186">
    <property type="protein sequence ID" value="GFH17688.1"/>
    <property type="molecule type" value="Genomic_DNA"/>
</dbReference>
<organism evidence="3 4">
    <name type="scientific">Haematococcus lacustris</name>
    <name type="common">Green alga</name>
    <name type="synonym">Haematococcus pluvialis</name>
    <dbReference type="NCBI Taxonomy" id="44745"/>
    <lineage>
        <taxon>Eukaryota</taxon>
        <taxon>Viridiplantae</taxon>
        <taxon>Chlorophyta</taxon>
        <taxon>core chlorophytes</taxon>
        <taxon>Chlorophyceae</taxon>
        <taxon>CS clade</taxon>
        <taxon>Chlamydomonadales</taxon>
        <taxon>Haematococcaceae</taxon>
        <taxon>Haematococcus</taxon>
    </lineage>
</organism>
<dbReference type="PROSITE" id="PS00018">
    <property type="entry name" value="EF_HAND_1"/>
    <property type="match status" value="2"/>
</dbReference>
<dbReference type="InterPro" id="IPR002048">
    <property type="entry name" value="EF_hand_dom"/>
</dbReference>
<dbReference type="GO" id="GO:0005509">
    <property type="term" value="F:calcium ion binding"/>
    <property type="evidence" value="ECO:0007669"/>
    <property type="project" value="InterPro"/>
</dbReference>
<accession>A0A699ZFS4</accession>
<name>A0A699ZFS4_HAELA</name>